<name>A0AAV7XHL2_9NEOP</name>
<feature type="region of interest" description="Disordered" evidence="1">
    <location>
        <begin position="180"/>
        <end position="209"/>
    </location>
</feature>
<dbReference type="EMBL" id="JAPTSV010000008">
    <property type="protein sequence ID" value="KAJ1525551.1"/>
    <property type="molecule type" value="Genomic_DNA"/>
</dbReference>
<proteinExistence type="predicted"/>
<gene>
    <name evidence="2" type="ORF">ONE63_010356</name>
</gene>
<keyword evidence="3" id="KW-1185">Reference proteome</keyword>
<organism evidence="2 3">
    <name type="scientific">Megalurothrips usitatus</name>
    <name type="common">bean blossom thrips</name>
    <dbReference type="NCBI Taxonomy" id="439358"/>
    <lineage>
        <taxon>Eukaryota</taxon>
        <taxon>Metazoa</taxon>
        <taxon>Ecdysozoa</taxon>
        <taxon>Arthropoda</taxon>
        <taxon>Hexapoda</taxon>
        <taxon>Insecta</taxon>
        <taxon>Pterygota</taxon>
        <taxon>Neoptera</taxon>
        <taxon>Paraneoptera</taxon>
        <taxon>Thysanoptera</taxon>
        <taxon>Terebrantia</taxon>
        <taxon>Thripoidea</taxon>
        <taxon>Thripidae</taxon>
        <taxon>Megalurothrips</taxon>
    </lineage>
</organism>
<reference evidence="2" key="1">
    <citation type="submission" date="2022-12" db="EMBL/GenBank/DDBJ databases">
        <title>Chromosome-level genome assembly of the bean flower thrips Megalurothrips usitatus.</title>
        <authorList>
            <person name="Ma L."/>
            <person name="Liu Q."/>
            <person name="Li H."/>
            <person name="Cai W."/>
        </authorList>
    </citation>
    <scope>NUCLEOTIDE SEQUENCE</scope>
    <source>
        <strain evidence="2">Cailab_2022a</strain>
    </source>
</reference>
<evidence type="ECO:0000313" key="3">
    <source>
        <dbReference type="Proteomes" id="UP001075354"/>
    </source>
</evidence>
<sequence length="229" mass="25719">MFTDAALHEVIRLPPRAREGGAGEAAKQRQPVPPGLLHVRAHLHLQRQLRADSPGSPAGGGAPRLHLRSVRLHHGHGGRTQRPAALLRRRGHRPHRVDEPERAASLLGHVLDHHNADGPRQRRALCGHLHCPALLELCVCRVDALPNKQIRSGLVERVHARDFLPGLEPVRQELAAEVRVQGAAGARPERHRRQAHHRRRVRRRPRDAAGRHAGLRRPLLLLPLRLRHR</sequence>
<feature type="compositionally biased region" description="Basic residues" evidence="1">
    <location>
        <begin position="189"/>
        <end position="205"/>
    </location>
</feature>
<protein>
    <submittedName>
        <fullName evidence="2">Uncharacterized protein</fullName>
    </submittedName>
</protein>
<dbReference type="AlphaFoldDB" id="A0AAV7XHL2"/>
<evidence type="ECO:0000256" key="1">
    <source>
        <dbReference type="SAM" id="MobiDB-lite"/>
    </source>
</evidence>
<evidence type="ECO:0000313" key="2">
    <source>
        <dbReference type="EMBL" id="KAJ1525551.1"/>
    </source>
</evidence>
<feature type="region of interest" description="Disordered" evidence="1">
    <location>
        <begin position="73"/>
        <end position="97"/>
    </location>
</feature>
<comment type="caution">
    <text evidence="2">The sequence shown here is derived from an EMBL/GenBank/DDBJ whole genome shotgun (WGS) entry which is preliminary data.</text>
</comment>
<dbReference type="Proteomes" id="UP001075354">
    <property type="component" value="Chromosome 8"/>
</dbReference>
<accession>A0AAV7XHL2</accession>